<evidence type="ECO:0000313" key="2">
    <source>
        <dbReference type="EMBL" id="VXC37211.1"/>
    </source>
</evidence>
<keyword evidence="1" id="KW-0812">Transmembrane</keyword>
<reference evidence="2 3" key="1">
    <citation type="submission" date="2019-10" db="EMBL/GenBank/DDBJ databases">
        <authorList>
            <person name="Karimi E."/>
        </authorList>
    </citation>
    <scope>NUCLEOTIDE SEQUENCE [LARGE SCALE GENOMIC DNA]</scope>
    <source>
        <strain evidence="2">Pantoea sp. 111</strain>
    </source>
</reference>
<gene>
    <name evidence="2" type="ORF">PANT111_40073</name>
</gene>
<keyword evidence="1" id="KW-0472">Membrane</keyword>
<sequence length="96" mass="11295">MHQSTDIVDVMRIVIPVIMALIFWIYLAFIKRDIKETQSNLKDRLWLDDPSQAEESQLDRDLKKHISNKEIQAYRTQIFAILFTGLAIIFICITSR</sequence>
<dbReference type="Proteomes" id="UP000433737">
    <property type="component" value="Unassembled WGS sequence"/>
</dbReference>
<evidence type="ECO:0000256" key="1">
    <source>
        <dbReference type="SAM" id="Phobius"/>
    </source>
</evidence>
<organism evidence="2 3">
    <name type="scientific">Pantoea brenneri</name>
    <dbReference type="NCBI Taxonomy" id="472694"/>
    <lineage>
        <taxon>Bacteria</taxon>
        <taxon>Pseudomonadati</taxon>
        <taxon>Pseudomonadota</taxon>
        <taxon>Gammaproteobacteria</taxon>
        <taxon>Enterobacterales</taxon>
        <taxon>Erwiniaceae</taxon>
        <taxon>Pantoea</taxon>
    </lineage>
</organism>
<dbReference type="AlphaFoldDB" id="A0AAX3JAB8"/>
<dbReference type="EMBL" id="CABWMH010000034">
    <property type="protein sequence ID" value="VXC37211.1"/>
    <property type="molecule type" value="Genomic_DNA"/>
</dbReference>
<accession>A0AAX3JAB8</accession>
<feature type="transmembrane region" description="Helical" evidence="1">
    <location>
        <begin position="73"/>
        <end position="93"/>
    </location>
</feature>
<feature type="transmembrane region" description="Helical" evidence="1">
    <location>
        <begin position="12"/>
        <end position="30"/>
    </location>
</feature>
<name>A0AAX3JAB8_9GAMM</name>
<proteinExistence type="predicted"/>
<keyword evidence="1" id="KW-1133">Transmembrane helix</keyword>
<evidence type="ECO:0000313" key="3">
    <source>
        <dbReference type="Proteomes" id="UP000433737"/>
    </source>
</evidence>
<dbReference type="RefSeq" id="WP_159222830.1">
    <property type="nucleotide sequence ID" value="NZ_LR733469.1"/>
</dbReference>
<protein>
    <submittedName>
        <fullName evidence="2">Uncharacterized protein</fullName>
    </submittedName>
</protein>
<comment type="caution">
    <text evidence="2">The sequence shown here is derived from an EMBL/GenBank/DDBJ whole genome shotgun (WGS) entry which is preliminary data.</text>
</comment>